<evidence type="ECO:0000256" key="1">
    <source>
        <dbReference type="SAM" id="SignalP"/>
    </source>
</evidence>
<dbReference type="RefSeq" id="WP_005065358.1">
    <property type="nucleotide sequence ID" value="NZ_AP022621.1"/>
</dbReference>
<feature type="domain" description="PknH-like extracellular" evidence="2">
    <location>
        <begin position="28"/>
        <end position="209"/>
    </location>
</feature>
<accession>A0A0U0ZUF8</accession>
<dbReference type="InterPro" id="IPR038232">
    <property type="entry name" value="PknH-like_Extracell_sf"/>
</dbReference>
<dbReference type="Pfam" id="PF14032">
    <property type="entry name" value="PknH_C"/>
    <property type="match status" value="1"/>
</dbReference>
<dbReference type="EMBL" id="CSWP01000014">
    <property type="protein sequence ID" value="CPV72488.1"/>
    <property type="molecule type" value="Genomic_DNA"/>
</dbReference>
<gene>
    <name evidence="3" type="ORF">ERS075579_05177</name>
</gene>
<dbReference type="InterPro" id="IPR026954">
    <property type="entry name" value="PknH-like_Extracell"/>
</dbReference>
<dbReference type="Proteomes" id="UP000045782">
    <property type="component" value="Unassembled WGS sequence"/>
</dbReference>
<proteinExistence type="predicted"/>
<dbReference type="AlphaFoldDB" id="A0A0U0ZUF8"/>
<protein>
    <submittedName>
        <fullName evidence="3">Conserved exported protein of uncharacterized function</fullName>
    </submittedName>
</protein>
<keyword evidence="1" id="KW-0732">Signal</keyword>
<evidence type="ECO:0000259" key="2">
    <source>
        <dbReference type="Pfam" id="PF14032"/>
    </source>
</evidence>
<evidence type="ECO:0000313" key="4">
    <source>
        <dbReference type="Proteomes" id="UP000045782"/>
    </source>
</evidence>
<name>A0A0U0ZUF8_9MYCO</name>
<feature type="signal peptide" evidence="1">
    <location>
        <begin position="1"/>
        <end position="25"/>
    </location>
</feature>
<dbReference type="Gene3D" id="3.40.1000.70">
    <property type="entry name" value="PknH-like extracellular domain"/>
    <property type="match status" value="1"/>
</dbReference>
<organism evidence="3 4">
    <name type="scientific">Mycobacteroides abscessus</name>
    <dbReference type="NCBI Taxonomy" id="36809"/>
    <lineage>
        <taxon>Bacteria</taxon>
        <taxon>Bacillati</taxon>
        <taxon>Actinomycetota</taxon>
        <taxon>Actinomycetes</taxon>
        <taxon>Mycobacteriales</taxon>
        <taxon>Mycobacteriaceae</taxon>
        <taxon>Mycobacteroides</taxon>
    </lineage>
</organism>
<evidence type="ECO:0000313" key="3">
    <source>
        <dbReference type="EMBL" id="CPV72488.1"/>
    </source>
</evidence>
<reference evidence="3 4" key="1">
    <citation type="submission" date="2015-03" db="EMBL/GenBank/DDBJ databases">
        <authorList>
            <person name="Murphy D."/>
        </authorList>
    </citation>
    <scope>NUCLEOTIDE SEQUENCE [LARGE SCALE GENOMIC DNA]</scope>
    <source>
        <strain evidence="3 4">PAP088</strain>
    </source>
</reference>
<sequence>MSYGVRVLLAAASAVALALAPEAHAIGPEVIDSVLQEPASLSRIVGIELQASRTLKAPSTAVRVSEPSCVDFADVGLSQVFNGNEGTLVAYRGTSSQKSASDARYSVKQAVGVFNSPMAAVDPVVALLFMSDCYGHPIKVTDDQGATDTWTFTQGSSGDGGAGWSMTNTANDRTCYIEMRARQEVMLQVKVCSPRDAERAATRIADAMEAGV</sequence>
<feature type="chain" id="PRO_5015048007" evidence="1">
    <location>
        <begin position="26"/>
        <end position="212"/>
    </location>
</feature>